<evidence type="ECO:0000313" key="1">
    <source>
        <dbReference type="EMBL" id="MCX2564418.1"/>
    </source>
</evidence>
<protein>
    <submittedName>
        <fullName evidence="1">DUF1489 domain-containing protein</fullName>
    </submittedName>
</protein>
<reference evidence="1 2" key="1">
    <citation type="submission" date="2022-11" db="EMBL/GenBank/DDBJ databases">
        <title>Genome sequencing of Acetobacter type strain.</title>
        <authorList>
            <person name="Heo J."/>
            <person name="Lee D."/>
            <person name="Han B.-H."/>
            <person name="Hong S.-B."/>
            <person name="Kwon S.-W."/>
        </authorList>
    </citation>
    <scope>NUCLEOTIDE SEQUENCE [LARGE SCALE GENOMIC DNA]</scope>
    <source>
        <strain evidence="1 2">KACC 21253</strain>
    </source>
</reference>
<evidence type="ECO:0000313" key="2">
    <source>
        <dbReference type="Proteomes" id="UP001301152"/>
    </source>
</evidence>
<dbReference type="Proteomes" id="UP001301152">
    <property type="component" value="Unassembled WGS sequence"/>
</dbReference>
<gene>
    <name evidence="1" type="ORF">OQ497_10670</name>
</gene>
<dbReference type="PIRSF" id="PIRSF032025">
    <property type="entry name" value="UCP032025"/>
    <property type="match status" value="1"/>
</dbReference>
<proteinExistence type="predicted"/>
<dbReference type="RefSeq" id="WP_086553297.1">
    <property type="nucleotide sequence ID" value="NZ_JAERKZ010000011.1"/>
</dbReference>
<organism evidence="1 2">
    <name type="scientific">Acetobacter thailandicus</name>
    <dbReference type="NCBI Taxonomy" id="1502842"/>
    <lineage>
        <taxon>Bacteria</taxon>
        <taxon>Pseudomonadati</taxon>
        <taxon>Pseudomonadota</taxon>
        <taxon>Alphaproteobacteria</taxon>
        <taxon>Acetobacterales</taxon>
        <taxon>Acetobacteraceae</taxon>
        <taxon>Acetobacter</taxon>
    </lineage>
</organism>
<dbReference type="Pfam" id="PF07370">
    <property type="entry name" value="DUF1489"/>
    <property type="match status" value="1"/>
</dbReference>
<keyword evidence="2" id="KW-1185">Reference proteome</keyword>
<accession>A0ABT3QGL4</accession>
<name>A0ABT3QGL4_9PROT</name>
<comment type="caution">
    <text evidence="1">The sequence shown here is derived from an EMBL/GenBank/DDBJ whole genome shotgun (WGS) entry which is preliminary data.</text>
</comment>
<dbReference type="InterPro" id="IPR008320">
    <property type="entry name" value="UCP032025"/>
</dbReference>
<dbReference type="EMBL" id="JAPIUZ010000005">
    <property type="protein sequence ID" value="MCX2564418.1"/>
    <property type="molecule type" value="Genomic_DNA"/>
</dbReference>
<sequence>MLGLIKLAVGVSSPEELIQRQKMSENLYPHPDYGPVPVVYTRFFPKRADELLSGGSLYRVIGGLIVCRQTILDIKSGTRPDGRESTLICVSPELIRTNPMTMRPFQGWRYLEGKDCPPDSAFQSCSELPGTLQKKLVMLGLASLFFCLVSLNTAIL</sequence>